<protein>
    <submittedName>
        <fullName evidence="2">Putative secreted protein</fullName>
    </submittedName>
</protein>
<reference evidence="2 3" key="1">
    <citation type="journal article" date="2012" name="J. Bacteriol.">
        <title>Genome sequence of the bacterium Streptomyces davawensis JCM 4913 and heterologous production of the unique antibiotic roseoflavin.</title>
        <authorList>
            <person name="Jankowitsch F."/>
            <person name="Schwarz J."/>
            <person name="Ruckert C."/>
            <person name="Gust B."/>
            <person name="Szczepanowski R."/>
            <person name="Blom J."/>
            <person name="Pelzer S."/>
            <person name="Kalinowski J."/>
            <person name="Mack M."/>
        </authorList>
    </citation>
    <scope>NUCLEOTIDE SEQUENCE [LARGE SCALE GENOMIC DNA]</scope>
    <source>
        <strain evidence="3">DSM 101723 / JCM 4913 / KCC S-0913 / 768</strain>
    </source>
</reference>
<organism evidence="2 3">
    <name type="scientific">Streptomyces davaonensis (strain DSM 101723 / JCM 4913 / KCC S-0913 / 768)</name>
    <dbReference type="NCBI Taxonomy" id="1214101"/>
    <lineage>
        <taxon>Bacteria</taxon>
        <taxon>Bacillati</taxon>
        <taxon>Actinomycetota</taxon>
        <taxon>Actinomycetes</taxon>
        <taxon>Kitasatosporales</taxon>
        <taxon>Streptomycetaceae</taxon>
        <taxon>Streptomyces</taxon>
    </lineage>
</organism>
<evidence type="ECO:0000313" key="2">
    <source>
        <dbReference type="EMBL" id="CCK25880.1"/>
    </source>
</evidence>
<dbReference type="KEGG" id="sdv:BN159_1501"/>
<evidence type="ECO:0000313" key="3">
    <source>
        <dbReference type="Proteomes" id="UP000008043"/>
    </source>
</evidence>
<proteinExistence type="predicted"/>
<evidence type="ECO:0000256" key="1">
    <source>
        <dbReference type="SAM" id="MobiDB-lite"/>
    </source>
</evidence>
<keyword evidence="3" id="KW-1185">Reference proteome</keyword>
<feature type="region of interest" description="Disordered" evidence="1">
    <location>
        <begin position="101"/>
        <end position="129"/>
    </location>
</feature>
<dbReference type="HOGENOM" id="CLU_116294_0_0_11"/>
<sequence length="129" mass="13254">MLGEAALALAAAGGGAVVEAAGTDAWQGLQQAVARWLGRGDAQVEGREMERLDEAAAALVASDASDSEQIRSLQQGVWQARFTMALENMAAPERDRAAAELRALLASHAPPGPLTSAPGGLAAQPRRPS</sequence>
<dbReference type="eggNOG" id="ENOG502ZT5W">
    <property type="taxonomic scope" value="Bacteria"/>
</dbReference>
<gene>
    <name evidence="2" type="ORF">BN159_1501</name>
</gene>
<name>K4QYI0_STRDJ</name>
<accession>K4QYI0</accession>
<dbReference type="PATRIC" id="fig|1214101.3.peg.1520"/>
<dbReference type="Proteomes" id="UP000008043">
    <property type="component" value="Chromosome"/>
</dbReference>
<dbReference type="EMBL" id="HE971709">
    <property type="protein sequence ID" value="CCK25880.1"/>
    <property type="molecule type" value="Genomic_DNA"/>
</dbReference>
<dbReference type="AlphaFoldDB" id="K4QYI0"/>